<keyword evidence="3" id="KW-1185">Reference proteome</keyword>
<feature type="region of interest" description="Disordered" evidence="1">
    <location>
        <begin position="1"/>
        <end position="98"/>
    </location>
</feature>
<name>A0A6N8J2X7_9BURK</name>
<dbReference type="AlphaFoldDB" id="A0A6N8J2X7"/>
<evidence type="ECO:0000256" key="1">
    <source>
        <dbReference type="SAM" id="MobiDB-lite"/>
    </source>
</evidence>
<reference evidence="2 3" key="1">
    <citation type="submission" date="2019-12" db="EMBL/GenBank/DDBJ databases">
        <authorList>
            <person name="Huq M.A."/>
        </authorList>
    </citation>
    <scope>NUCLEOTIDE SEQUENCE [LARGE SCALE GENOMIC DNA]</scope>
    <source>
        <strain evidence="2 3">MAH-25</strain>
    </source>
</reference>
<dbReference type="Proteomes" id="UP000469385">
    <property type="component" value="Unassembled WGS sequence"/>
</dbReference>
<proteinExistence type="predicted"/>
<gene>
    <name evidence="2" type="ORF">GON04_24135</name>
</gene>
<feature type="compositionally biased region" description="Polar residues" evidence="1">
    <location>
        <begin position="16"/>
        <end position="27"/>
    </location>
</feature>
<dbReference type="EMBL" id="WSEL01000009">
    <property type="protein sequence ID" value="MVQ32566.1"/>
    <property type="molecule type" value="Genomic_DNA"/>
</dbReference>
<organism evidence="2 3">
    <name type="scientific">Ramlibacter pinisoli</name>
    <dbReference type="NCBI Taxonomy" id="2682844"/>
    <lineage>
        <taxon>Bacteria</taxon>
        <taxon>Pseudomonadati</taxon>
        <taxon>Pseudomonadota</taxon>
        <taxon>Betaproteobacteria</taxon>
        <taxon>Burkholderiales</taxon>
        <taxon>Comamonadaceae</taxon>
        <taxon>Ramlibacter</taxon>
    </lineage>
</organism>
<feature type="compositionally biased region" description="Basic and acidic residues" evidence="1">
    <location>
        <begin position="48"/>
        <end position="98"/>
    </location>
</feature>
<evidence type="ECO:0000313" key="2">
    <source>
        <dbReference type="EMBL" id="MVQ32566.1"/>
    </source>
</evidence>
<protein>
    <submittedName>
        <fullName evidence="2">Uncharacterized protein</fullName>
    </submittedName>
</protein>
<accession>A0A6N8J2X7</accession>
<dbReference type="RefSeq" id="WP_157400508.1">
    <property type="nucleotide sequence ID" value="NZ_WSEL01000009.1"/>
</dbReference>
<comment type="caution">
    <text evidence="2">The sequence shown here is derived from an EMBL/GenBank/DDBJ whole genome shotgun (WGS) entry which is preliminary data.</text>
</comment>
<evidence type="ECO:0000313" key="3">
    <source>
        <dbReference type="Proteomes" id="UP000469385"/>
    </source>
</evidence>
<sequence>MTRRSPQQQPPGDRVAQQQQMSGSTGFQAPRQPDPGKPQQMGEGSYEGTRDYQERTERYLDKADVKSDAERARPRSEEEAREMEAAEREGRSHSRGED</sequence>